<proteinExistence type="predicted"/>
<reference evidence="2 3" key="1">
    <citation type="submission" date="2023-09" db="EMBL/GenBank/DDBJ databases">
        <authorList>
            <person name="Wang M."/>
        </authorList>
    </citation>
    <scope>NUCLEOTIDE SEQUENCE [LARGE SCALE GENOMIC DNA]</scope>
    <source>
        <strain evidence="2">GT-2023</strain>
        <tissue evidence="2">Liver</tissue>
    </source>
</reference>
<gene>
    <name evidence="2" type="ORF">QQF64_001407</name>
</gene>
<feature type="compositionally biased region" description="Basic and acidic residues" evidence="1">
    <location>
        <begin position="1"/>
        <end position="11"/>
    </location>
</feature>
<evidence type="ECO:0000313" key="2">
    <source>
        <dbReference type="EMBL" id="KAL1282604.1"/>
    </source>
</evidence>
<evidence type="ECO:0000313" key="3">
    <source>
        <dbReference type="Proteomes" id="UP001558613"/>
    </source>
</evidence>
<organism evidence="2 3">
    <name type="scientific">Cirrhinus molitorella</name>
    <name type="common">mud carp</name>
    <dbReference type="NCBI Taxonomy" id="172907"/>
    <lineage>
        <taxon>Eukaryota</taxon>
        <taxon>Metazoa</taxon>
        <taxon>Chordata</taxon>
        <taxon>Craniata</taxon>
        <taxon>Vertebrata</taxon>
        <taxon>Euteleostomi</taxon>
        <taxon>Actinopterygii</taxon>
        <taxon>Neopterygii</taxon>
        <taxon>Teleostei</taxon>
        <taxon>Ostariophysi</taxon>
        <taxon>Cypriniformes</taxon>
        <taxon>Cyprinidae</taxon>
        <taxon>Labeoninae</taxon>
        <taxon>Labeonini</taxon>
        <taxon>Cirrhinus</taxon>
    </lineage>
</organism>
<feature type="region of interest" description="Disordered" evidence="1">
    <location>
        <begin position="1"/>
        <end position="26"/>
    </location>
</feature>
<keyword evidence="3" id="KW-1185">Reference proteome</keyword>
<evidence type="ECO:0000256" key="1">
    <source>
        <dbReference type="SAM" id="MobiDB-lite"/>
    </source>
</evidence>
<accession>A0ABR3P0B7</accession>
<dbReference type="EMBL" id="JAYMGO010000001">
    <property type="protein sequence ID" value="KAL1282604.1"/>
    <property type="molecule type" value="Genomic_DNA"/>
</dbReference>
<sequence>MSISASEREDWAGSEADQLDSAGTPDLQEELMRVLSKAVQELELTWSPPEEPARSKLDSWYFRSTRKADSRASVPFFPDVHEQLVKTWSAPQSARVHSATQAIFSHVEGAEAHGYGFEAARPAEEPTTRLSPATGC</sequence>
<name>A0ABR3P0B7_9TELE</name>
<protein>
    <submittedName>
        <fullName evidence="2">Uncharacterized protein</fullName>
    </submittedName>
</protein>
<comment type="caution">
    <text evidence="2">The sequence shown here is derived from an EMBL/GenBank/DDBJ whole genome shotgun (WGS) entry which is preliminary data.</text>
</comment>
<dbReference type="Proteomes" id="UP001558613">
    <property type="component" value="Unassembled WGS sequence"/>
</dbReference>